<reference evidence="4 6" key="2">
    <citation type="submission" date="2018-08" db="EMBL/GenBank/DDBJ databases">
        <title>A genome reference for cultivated species of the human gut microbiota.</title>
        <authorList>
            <person name="Zou Y."/>
            <person name="Xue W."/>
            <person name="Luo G."/>
        </authorList>
    </citation>
    <scope>NUCLEOTIDE SEQUENCE [LARGE SCALE GENOMIC DNA]</scope>
    <source>
        <strain evidence="4 6">AM30-4</strain>
    </source>
</reference>
<dbReference type="Proteomes" id="UP000095591">
    <property type="component" value="Unassembled WGS sequence"/>
</dbReference>
<organism evidence="3 5">
    <name type="scientific">Parabacteroides distasonis</name>
    <dbReference type="NCBI Taxonomy" id="823"/>
    <lineage>
        <taxon>Bacteria</taxon>
        <taxon>Pseudomonadati</taxon>
        <taxon>Bacteroidota</taxon>
        <taxon>Bacteroidia</taxon>
        <taxon>Bacteroidales</taxon>
        <taxon>Tannerellaceae</taxon>
        <taxon>Parabacteroides</taxon>
    </lineage>
</organism>
<evidence type="ECO:0000313" key="5">
    <source>
        <dbReference type="Proteomes" id="UP000095591"/>
    </source>
</evidence>
<dbReference type="RefSeq" id="WP_008780210.1">
    <property type="nucleotide sequence ID" value="NZ_CDRH01000483.1"/>
</dbReference>
<accession>A0A173VR65</accession>
<feature type="domain" description="HU" evidence="2">
    <location>
        <begin position="3"/>
        <end position="124"/>
    </location>
</feature>
<dbReference type="GO" id="GO:0003677">
    <property type="term" value="F:DNA binding"/>
    <property type="evidence" value="ECO:0007669"/>
    <property type="project" value="UniProtKB-KW"/>
</dbReference>
<dbReference type="InterPro" id="IPR010992">
    <property type="entry name" value="IHF-like_DNA-bd_dom_sf"/>
</dbReference>
<evidence type="ECO:0000313" key="4">
    <source>
        <dbReference type="EMBL" id="RHD72690.1"/>
    </source>
</evidence>
<evidence type="ECO:0000256" key="1">
    <source>
        <dbReference type="ARBA" id="ARBA00023125"/>
    </source>
</evidence>
<evidence type="ECO:0000313" key="3">
    <source>
        <dbReference type="EMBL" id="CUN29126.1"/>
    </source>
</evidence>
<dbReference type="AlphaFoldDB" id="A0A173VR65"/>
<dbReference type="EMBL" id="CYXP01000008">
    <property type="protein sequence ID" value="CUN29126.1"/>
    <property type="molecule type" value="Genomic_DNA"/>
</dbReference>
<protein>
    <submittedName>
        <fullName evidence="3 4">DNA-binding protein</fullName>
    </submittedName>
</protein>
<dbReference type="EMBL" id="QSJN01000010">
    <property type="protein sequence ID" value="RHD72690.1"/>
    <property type="molecule type" value="Genomic_DNA"/>
</dbReference>
<reference evidence="3 5" key="1">
    <citation type="submission" date="2015-09" db="EMBL/GenBank/DDBJ databases">
        <authorList>
            <consortium name="Pathogen Informatics"/>
        </authorList>
    </citation>
    <scope>NUCLEOTIDE SEQUENCE [LARGE SCALE GENOMIC DNA]</scope>
    <source>
        <strain evidence="3 5">2789STDY5608872</strain>
    </source>
</reference>
<evidence type="ECO:0000313" key="6">
    <source>
        <dbReference type="Proteomes" id="UP000284660"/>
    </source>
</evidence>
<evidence type="ECO:0000259" key="2">
    <source>
        <dbReference type="Pfam" id="PF18291"/>
    </source>
</evidence>
<dbReference type="InterPro" id="IPR041607">
    <property type="entry name" value="HU-HIG"/>
</dbReference>
<dbReference type="SUPFAM" id="SSF47729">
    <property type="entry name" value="IHF-like DNA-binding proteins"/>
    <property type="match status" value="1"/>
</dbReference>
<dbReference type="Proteomes" id="UP000284660">
    <property type="component" value="Unassembled WGS sequence"/>
</dbReference>
<gene>
    <name evidence="4" type="ORF">DW782_15425</name>
    <name evidence="3" type="ORF">ERS852429_03365</name>
</gene>
<keyword evidence="1 3" id="KW-0238">DNA-binding</keyword>
<proteinExistence type="predicted"/>
<name>A0A173VR65_PARDI</name>
<sequence>MINCSIVMRPNPLKKEEPKKAYACVQTSKKMNINQFAEHISSHGCVYSRADIAAILTMAVDCMRENLLDGVLIKLGDLGDFAPALKSIGAETAADFKTDTHIVGVSVNWTPGERFANLLNEATFNVVPSRKTARKLLKAIKAGETTVDLTDKNNTDSESPDEI</sequence>
<dbReference type="Pfam" id="PF18291">
    <property type="entry name" value="HU-HIG"/>
    <property type="match status" value="1"/>
</dbReference>